<organism evidence="1 2">
    <name type="scientific">Mycoplasmopsis pullorum</name>
    <dbReference type="NCBI Taxonomy" id="48003"/>
    <lineage>
        <taxon>Bacteria</taxon>
        <taxon>Bacillati</taxon>
        <taxon>Mycoplasmatota</taxon>
        <taxon>Mycoplasmoidales</taxon>
        <taxon>Metamycoplasmataceae</taxon>
        <taxon>Mycoplasmopsis</taxon>
    </lineage>
</organism>
<dbReference type="RefSeq" id="WP_073372385.1">
    <property type="nucleotide sequence ID" value="NZ_CP017813.1"/>
</dbReference>
<keyword evidence="2" id="KW-1185">Reference proteome</keyword>
<dbReference type="AlphaFoldDB" id="A0A1L4FS10"/>
<evidence type="ECO:0000313" key="1">
    <source>
        <dbReference type="EMBL" id="APJ38382.1"/>
    </source>
</evidence>
<evidence type="ECO:0000313" key="2">
    <source>
        <dbReference type="Proteomes" id="UP000184322"/>
    </source>
</evidence>
<accession>A0A1L4FS10</accession>
<sequence>MLTKEQLLQEIKRNQDELCKTIIQEDCDFNKLASSFNFEALADKYYEYFEDVFLKDIPDNQKIKIVDFNEWLDNEKKDIPTIMDCGLDPYLQEIADINININCEDLKKDALKKIDYLLENSAYDFDDEYQMEEYDPENCDHLRAAESYIIQDFLREYNSRVMLILQNKQTEKKSNTR</sequence>
<gene>
    <name evidence="1" type="ORF">BLA55_01690</name>
</gene>
<name>A0A1L4FS10_9BACT</name>
<dbReference type="EMBL" id="CP017813">
    <property type="protein sequence ID" value="APJ38382.1"/>
    <property type="molecule type" value="Genomic_DNA"/>
</dbReference>
<protein>
    <submittedName>
        <fullName evidence="1">Uncharacterized protein</fullName>
    </submittedName>
</protein>
<reference evidence="2" key="1">
    <citation type="submission" date="2016-10" db="EMBL/GenBank/DDBJ databases">
        <authorList>
            <person name="Beylefeld A."/>
            <person name="Abolnik C."/>
        </authorList>
    </citation>
    <scope>NUCLEOTIDE SEQUENCE [LARGE SCALE GENOMIC DNA]</scope>
    <source>
        <strain evidence="2">B359_6</strain>
    </source>
</reference>
<dbReference type="Proteomes" id="UP000184322">
    <property type="component" value="Chromosome"/>
</dbReference>
<proteinExistence type="predicted"/>
<dbReference type="KEGG" id="mpul:BLA55_01690"/>